<organism evidence="1 2">
    <name type="scientific">Bauhinia variegata</name>
    <name type="common">Purple orchid tree</name>
    <name type="synonym">Phanera variegata</name>
    <dbReference type="NCBI Taxonomy" id="167791"/>
    <lineage>
        <taxon>Eukaryota</taxon>
        <taxon>Viridiplantae</taxon>
        <taxon>Streptophyta</taxon>
        <taxon>Embryophyta</taxon>
        <taxon>Tracheophyta</taxon>
        <taxon>Spermatophyta</taxon>
        <taxon>Magnoliopsida</taxon>
        <taxon>eudicotyledons</taxon>
        <taxon>Gunneridae</taxon>
        <taxon>Pentapetalae</taxon>
        <taxon>rosids</taxon>
        <taxon>fabids</taxon>
        <taxon>Fabales</taxon>
        <taxon>Fabaceae</taxon>
        <taxon>Cercidoideae</taxon>
        <taxon>Cercideae</taxon>
        <taxon>Bauhiniinae</taxon>
        <taxon>Bauhinia</taxon>
    </lineage>
</organism>
<proteinExistence type="predicted"/>
<dbReference type="EMBL" id="CM039433">
    <property type="protein sequence ID" value="KAI4328440.1"/>
    <property type="molecule type" value="Genomic_DNA"/>
</dbReference>
<dbReference type="Proteomes" id="UP000828941">
    <property type="component" value="Chromosome 8"/>
</dbReference>
<evidence type="ECO:0000313" key="2">
    <source>
        <dbReference type="Proteomes" id="UP000828941"/>
    </source>
</evidence>
<evidence type="ECO:0000313" key="1">
    <source>
        <dbReference type="EMBL" id="KAI4328440.1"/>
    </source>
</evidence>
<reference evidence="1 2" key="1">
    <citation type="journal article" date="2022" name="DNA Res.">
        <title>Chromosomal-level genome assembly of the orchid tree Bauhinia variegata (Leguminosae; Cercidoideae) supports the allotetraploid origin hypothesis of Bauhinia.</title>
        <authorList>
            <person name="Zhong Y."/>
            <person name="Chen Y."/>
            <person name="Zheng D."/>
            <person name="Pang J."/>
            <person name="Liu Y."/>
            <person name="Luo S."/>
            <person name="Meng S."/>
            <person name="Qian L."/>
            <person name="Wei D."/>
            <person name="Dai S."/>
            <person name="Zhou R."/>
        </authorList>
    </citation>
    <scope>NUCLEOTIDE SEQUENCE [LARGE SCALE GENOMIC DNA]</scope>
    <source>
        <strain evidence="1">BV-YZ2020</strain>
    </source>
</reference>
<protein>
    <submittedName>
        <fullName evidence="1">Uncharacterized protein</fullName>
    </submittedName>
</protein>
<keyword evidence="2" id="KW-1185">Reference proteome</keyword>
<name>A0ACB9MX04_BAUVA</name>
<gene>
    <name evidence="1" type="ORF">L6164_020795</name>
</gene>
<accession>A0ACB9MX04</accession>
<comment type="caution">
    <text evidence="1">The sequence shown here is derived from an EMBL/GenBank/DDBJ whole genome shotgun (WGS) entry which is preliminary data.</text>
</comment>
<sequence>MLYEMTLEQKWEQIFSCENVGMEGNRVMVNAGVQKQLVLAADREAVHKESDIAGGKEKQVRVERVEELEGNAAWKKFECYVLVGSFSLRRLDGSLVLTYSFKHTRRIKTNGNEDFCFSYEGSSVVESS</sequence>